<dbReference type="AlphaFoldDB" id="A0A8X6Q986"/>
<keyword evidence="2" id="KW-1185">Reference proteome</keyword>
<name>A0A8X6Q986_NEPPI</name>
<protein>
    <submittedName>
        <fullName evidence="1">Uncharacterized protein</fullName>
    </submittedName>
</protein>
<proteinExistence type="predicted"/>
<organism evidence="1 2">
    <name type="scientific">Nephila pilipes</name>
    <name type="common">Giant wood spider</name>
    <name type="synonym">Nephila maculata</name>
    <dbReference type="NCBI Taxonomy" id="299642"/>
    <lineage>
        <taxon>Eukaryota</taxon>
        <taxon>Metazoa</taxon>
        <taxon>Ecdysozoa</taxon>
        <taxon>Arthropoda</taxon>
        <taxon>Chelicerata</taxon>
        <taxon>Arachnida</taxon>
        <taxon>Araneae</taxon>
        <taxon>Araneomorphae</taxon>
        <taxon>Entelegynae</taxon>
        <taxon>Araneoidea</taxon>
        <taxon>Nephilidae</taxon>
        <taxon>Nephila</taxon>
    </lineage>
</organism>
<evidence type="ECO:0000313" key="1">
    <source>
        <dbReference type="EMBL" id="GFU06093.1"/>
    </source>
</evidence>
<evidence type="ECO:0000313" key="2">
    <source>
        <dbReference type="Proteomes" id="UP000887013"/>
    </source>
</evidence>
<sequence length="95" mass="11080">MAGHRVKLRLDNNYAYIIACDFNYIEVVMNLSGCEWWRSSFSAIHASKISVDDRPEERSRETVEHLLNNVGSEKHEQNMIMYCSIEKKKTRSGLK</sequence>
<gene>
    <name evidence="1" type="ORF">NPIL_663241</name>
</gene>
<dbReference type="EMBL" id="BMAW01124040">
    <property type="protein sequence ID" value="GFU06093.1"/>
    <property type="molecule type" value="Genomic_DNA"/>
</dbReference>
<comment type="caution">
    <text evidence="1">The sequence shown here is derived from an EMBL/GenBank/DDBJ whole genome shotgun (WGS) entry which is preliminary data.</text>
</comment>
<accession>A0A8X6Q986</accession>
<reference evidence="1" key="1">
    <citation type="submission" date="2020-08" db="EMBL/GenBank/DDBJ databases">
        <title>Multicomponent nature underlies the extraordinary mechanical properties of spider dragline silk.</title>
        <authorList>
            <person name="Kono N."/>
            <person name="Nakamura H."/>
            <person name="Mori M."/>
            <person name="Yoshida Y."/>
            <person name="Ohtoshi R."/>
            <person name="Malay A.D."/>
            <person name="Moran D.A.P."/>
            <person name="Tomita M."/>
            <person name="Numata K."/>
            <person name="Arakawa K."/>
        </authorList>
    </citation>
    <scope>NUCLEOTIDE SEQUENCE</scope>
</reference>
<dbReference type="Proteomes" id="UP000887013">
    <property type="component" value="Unassembled WGS sequence"/>
</dbReference>